<organism evidence="1">
    <name type="scientific">viral metagenome</name>
    <dbReference type="NCBI Taxonomy" id="1070528"/>
    <lineage>
        <taxon>unclassified sequences</taxon>
        <taxon>metagenomes</taxon>
        <taxon>organismal metagenomes</taxon>
    </lineage>
</organism>
<proteinExistence type="predicted"/>
<accession>A0A6M3L822</accession>
<evidence type="ECO:0000313" key="1">
    <source>
        <dbReference type="EMBL" id="QJA90790.1"/>
    </source>
</evidence>
<gene>
    <name evidence="1" type="ORF">MM415B03575_0008</name>
</gene>
<dbReference type="EMBL" id="MT142937">
    <property type="protein sequence ID" value="QJA90790.1"/>
    <property type="molecule type" value="Genomic_DNA"/>
</dbReference>
<protein>
    <submittedName>
        <fullName evidence="1">Uncharacterized protein</fullName>
    </submittedName>
</protein>
<sequence>MGAPAGSDWRLIGLQSIALGAAQVATAGMPSALSSIDSIVPDSAVLAIEMPGKNDLMVEDSDYPDITVYTPGQKFIEFTTRDMRPEVFRLAMGGTTTATLWRAPTAAVVCTEKSVRAISKAVAGQKFRVDIVRAAVRGGANLRFSKTESGTVSFTCDVLRPIMAQTDFPIVIARIT</sequence>
<name>A0A6M3L822_9ZZZZ</name>
<reference evidence="1" key="1">
    <citation type="submission" date="2020-03" db="EMBL/GenBank/DDBJ databases">
        <title>The deep terrestrial virosphere.</title>
        <authorList>
            <person name="Holmfeldt K."/>
            <person name="Nilsson E."/>
            <person name="Simone D."/>
            <person name="Lopez-Fernandez M."/>
            <person name="Wu X."/>
            <person name="de Brujin I."/>
            <person name="Lundin D."/>
            <person name="Andersson A."/>
            <person name="Bertilsson S."/>
            <person name="Dopson M."/>
        </authorList>
    </citation>
    <scope>NUCLEOTIDE SEQUENCE</scope>
    <source>
        <strain evidence="1">MM415B03575</strain>
    </source>
</reference>
<dbReference type="AlphaFoldDB" id="A0A6M3L822"/>